<dbReference type="EMBL" id="JAHUTI010041868">
    <property type="protein sequence ID" value="MED6246013.1"/>
    <property type="molecule type" value="Genomic_DNA"/>
</dbReference>
<keyword evidence="4" id="KW-1185">Reference proteome</keyword>
<feature type="domain" description="Laminin alpha" evidence="2">
    <location>
        <begin position="9"/>
        <end position="173"/>
    </location>
</feature>
<proteinExistence type="predicted"/>
<evidence type="ECO:0000256" key="1">
    <source>
        <dbReference type="SAM" id="MobiDB-lite"/>
    </source>
</evidence>
<reference evidence="3 4" key="1">
    <citation type="submission" date="2021-07" db="EMBL/GenBank/DDBJ databases">
        <authorList>
            <person name="Palmer J.M."/>
        </authorList>
    </citation>
    <scope>NUCLEOTIDE SEQUENCE [LARGE SCALE GENOMIC DNA]</scope>
    <source>
        <strain evidence="3 4">AT_MEX2019</strain>
        <tissue evidence="3">Muscle</tissue>
    </source>
</reference>
<organism evidence="3 4">
    <name type="scientific">Ataeniobius toweri</name>
    <dbReference type="NCBI Taxonomy" id="208326"/>
    <lineage>
        <taxon>Eukaryota</taxon>
        <taxon>Metazoa</taxon>
        <taxon>Chordata</taxon>
        <taxon>Craniata</taxon>
        <taxon>Vertebrata</taxon>
        <taxon>Euteleostomi</taxon>
        <taxon>Actinopterygii</taxon>
        <taxon>Neopterygii</taxon>
        <taxon>Teleostei</taxon>
        <taxon>Neoteleostei</taxon>
        <taxon>Acanthomorphata</taxon>
        <taxon>Ovalentaria</taxon>
        <taxon>Atherinomorphae</taxon>
        <taxon>Cyprinodontiformes</taxon>
        <taxon>Goodeidae</taxon>
        <taxon>Ataeniobius</taxon>
    </lineage>
</organism>
<dbReference type="Pfam" id="PF06008">
    <property type="entry name" value="Laminin_I"/>
    <property type="match status" value="1"/>
</dbReference>
<feature type="compositionally biased region" description="Polar residues" evidence="1">
    <location>
        <begin position="153"/>
        <end position="162"/>
    </location>
</feature>
<dbReference type="Proteomes" id="UP001345963">
    <property type="component" value="Unassembled WGS sequence"/>
</dbReference>
<gene>
    <name evidence="3" type="ORF">ATANTOWER_011739</name>
</gene>
<accession>A0ABU7B8N1</accession>
<evidence type="ECO:0000259" key="2">
    <source>
        <dbReference type="Pfam" id="PF06008"/>
    </source>
</evidence>
<evidence type="ECO:0000313" key="4">
    <source>
        <dbReference type="Proteomes" id="UP001345963"/>
    </source>
</evidence>
<evidence type="ECO:0000313" key="3">
    <source>
        <dbReference type="EMBL" id="MED6246013.1"/>
    </source>
</evidence>
<feature type="compositionally biased region" description="Basic and acidic residues" evidence="1">
    <location>
        <begin position="132"/>
        <end position="141"/>
    </location>
</feature>
<feature type="region of interest" description="Disordered" evidence="1">
    <location>
        <begin position="132"/>
        <end position="162"/>
    </location>
</feature>
<name>A0ABU7B8N1_9TELE</name>
<dbReference type="InterPro" id="IPR009254">
    <property type="entry name" value="Laminin_aI"/>
</dbReference>
<sequence length="175" mass="19858">MYLCTFFLQATKVSADGEQVEDDADRIHKRANDLEQFIKDTLLGAKDLQSKAAELNRTLSRKDGTPDKSLSEMKEEIQAMLAEMRKRQLGGMKSIAEEEEDLAEKLYQKVKRMFGDPHQSTEDLKAEIKEKLSDHEGKLQEAQDLLHTAQGKMRQSGSLAEQNKANLTLLQVQHN</sequence>
<protein>
    <recommendedName>
        <fullName evidence="2">Laminin alpha domain-containing protein</fullName>
    </recommendedName>
</protein>
<comment type="caution">
    <text evidence="3">The sequence shown here is derived from an EMBL/GenBank/DDBJ whole genome shotgun (WGS) entry which is preliminary data.</text>
</comment>